<evidence type="ECO:0000256" key="24">
    <source>
        <dbReference type="ARBA" id="ARBA00052354"/>
    </source>
</evidence>
<dbReference type="Proteomes" id="UP000235965">
    <property type="component" value="Unassembled WGS sequence"/>
</dbReference>
<dbReference type="Pfam" id="PF21343">
    <property type="entry name" value="ACAD9-ACADV_C"/>
    <property type="match status" value="1"/>
</dbReference>
<evidence type="ECO:0000256" key="23">
    <source>
        <dbReference type="ARBA" id="ARBA00052172"/>
    </source>
</evidence>
<dbReference type="Pfam" id="PF00441">
    <property type="entry name" value="Acyl-CoA_dh_1"/>
    <property type="match status" value="1"/>
</dbReference>
<evidence type="ECO:0000256" key="2">
    <source>
        <dbReference type="ARBA" id="ARBA00004443"/>
    </source>
</evidence>
<evidence type="ECO:0000313" key="37">
    <source>
        <dbReference type="Proteomes" id="UP000235965"/>
    </source>
</evidence>
<evidence type="ECO:0000256" key="31">
    <source>
        <dbReference type="RuleBase" id="RU362125"/>
    </source>
</evidence>
<evidence type="ECO:0000256" key="11">
    <source>
        <dbReference type="ARBA" id="ARBA00023128"/>
    </source>
</evidence>
<dbReference type="Pfam" id="PF02770">
    <property type="entry name" value="Acyl-CoA_dh_M"/>
    <property type="match status" value="1"/>
</dbReference>
<dbReference type="GO" id="GO:0005743">
    <property type="term" value="C:mitochondrial inner membrane"/>
    <property type="evidence" value="ECO:0007669"/>
    <property type="project" value="UniProtKB-SubCell"/>
</dbReference>
<evidence type="ECO:0000256" key="25">
    <source>
        <dbReference type="ARBA" id="ARBA00052438"/>
    </source>
</evidence>
<comment type="caution">
    <text evidence="36">The sequence shown here is derived from an EMBL/GenBank/DDBJ whole genome shotgun (WGS) entry which is preliminary data.</text>
</comment>
<evidence type="ECO:0000313" key="36">
    <source>
        <dbReference type="EMBL" id="PNF17179.1"/>
    </source>
</evidence>
<evidence type="ECO:0000256" key="12">
    <source>
        <dbReference type="ARBA" id="ARBA00023136"/>
    </source>
</evidence>
<protein>
    <recommendedName>
        <fullName evidence="29">Complex I assembly factor ACAD9, mitochondrial</fullName>
    </recommendedName>
    <alternativeName>
        <fullName evidence="30">Acyl-CoA dehydrogenase family member 9</fullName>
    </alternativeName>
</protein>
<keyword evidence="9" id="KW-0007">Acetylation</keyword>
<comment type="catalytic activity">
    <reaction evidence="19">
        <text>(9E)-octadecenoyl-CoA + oxidized [electron-transfer flavoprotein] + H(+) = (2E,9E)-octadecadienoyl-CoA + reduced [electron-transfer flavoprotein]</text>
        <dbReference type="Rhea" id="RHEA:48192"/>
        <dbReference type="Rhea" id="RHEA-COMP:10685"/>
        <dbReference type="Rhea" id="RHEA-COMP:10686"/>
        <dbReference type="ChEBI" id="CHEBI:15378"/>
        <dbReference type="ChEBI" id="CHEBI:57692"/>
        <dbReference type="ChEBI" id="CHEBI:58307"/>
        <dbReference type="ChEBI" id="CHEBI:77537"/>
        <dbReference type="ChEBI" id="CHEBI:77552"/>
    </reaction>
    <physiologicalReaction direction="left-to-right" evidence="19">
        <dbReference type="Rhea" id="RHEA:48193"/>
    </physiologicalReaction>
</comment>
<keyword evidence="37" id="KW-1185">Reference proteome</keyword>
<feature type="domain" description="Acyl-CoA dehydrogenase/oxidase C-terminal" evidence="32">
    <location>
        <begin position="313"/>
        <end position="460"/>
    </location>
</feature>
<keyword evidence="12" id="KW-0472">Membrane</keyword>
<evidence type="ECO:0000256" key="5">
    <source>
        <dbReference type="ARBA" id="ARBA00022630"/>
    </source>
</evidence>
<dbReference type="FunFam" id="1.10.540.10:FF:000001">
    <property type="entry name" value="Very long-chain-specific acyl-CoA dehydrogenase, mitochondrial"/>
    <property type="match status" value="1"/>
</dbReference>
<comment type="catalytic activity">
    <reaction evidence="26">
        <text>nonanoyl-CoA + oxidized [electron-transfer flavoprotein] + H(+) = (2E)-nonenoyl-CoA + reduced [electron-transfer flavoprotein]</text>
        <dbReference type="Rhea" id="RHEA:48208"/>
        <dbReference type="Rhea" id="RHEA-COMP:10685"/>
        <dbReference type="Rhea" id="RHEA-COMP:10686"/>
        <dbReference type="ChEBI" id="CHEBI:15378"/>
        <dbReference type="ChEBI" id="CHEBI:57692"/>
        <dbReference type="ChEBI" id="CHEBI:58307"/>
        <dbReference type="ChEBI" id="CHEBI:76291"/>
        <dbReference type="ChEBI" id="CHEBI:76292"/>
    </reaction>
    <physiologicalReaction direction="left-to-right" evidence="26">
        <dbReference type="Rhea" id="RHEA:48209"/>
    </physiologicalReaction>
</comment>
<dbReference type="InterPro" id="IPR037069">
    <property type="entry name" value="AcylCoA_DH/ox_N_sf"/>
</dbReference>
<comment type="catalytic activity">
    <reaction evidence="16">
        <text>tetradecanoyl-CoA + oxidized [electron-transfer flavoprotein] + H(+) = (2E)-tetradecenoyl-CoA + reduced [electron-transfer flavoprotein]</text>
        <dbReference type="Rhea" id="RHEA:47316"/>
        <dbReference type="Rhea" id="RHEA-COMP:10685"/>
        <dbReference type="Rhea" id="RHEA-COMP:10686"/>
        <dbReference type="ChEBI" id="CHEBI:15378"/>
        <dbReference type="ChEBI" id="CHEBI:57385"/>
        <dbReference type="ChEBI" id="CHEBI:57692"/>
        <dbReference type="ChEBI" id="CHEBI:58307"/>
        <dbReference type="ChEBI" id="CHEBI:61405"/>
    </reaction>
    <physiologicalReaction direction="left-to-right" evidence="16">
        <dbReference type="Rhea" id="RHEA:47317"/>
    </physiologicalReaction>
</comment>
<keyword evidence="8" id="KW-0809">Transit peptide</keyword>
<evidence type="ECO:0000256" key="7">
    <source>
        <dbReference type="ARBA" id="ARBA00022827"/>
    </source>
</evidence>
<dbReference type="GO" id="GO:0006631">
    <property type="term" value="P:fatty acid metabolic process"/>
    <property type="evidence" value="ECO:0007669"/>
    <property type="project" value="UniProtKB-ARBA"/>
</dbReference>
<dbReference type="InterPro" id="IPR046373">
    <property type="entry name" value="Acyl-CoA_Oxase/DH_mid-dom_sf"/>
</dbReference>
<feature type="domain" description="Acyl-CoA oxidase/dehydrogenase middle" evidence="33">
    <location>
        <begin position="200"/>
        <end position="300"/>
    </location>
</feature>
<comment type="catalytic activity">
    <reaction evidence="14">
        <text>oxidized [electron-transfer flavoprotein] + hexadecanoyl-CoA + H(+) = (2E)-hexadecenoyl-CoA + reduced [electron-transfer flavoprotein]</text>
        <dbReference type="Rhea" id="RHEA:43448"/>
        <dbReference type="Rhea" id="RHEA-COMP:10685"/>
        <dbReference type="Rhea" id="RHEA-COMP:10686"/>
        <dbReference type="ChEBI" id="CHEBI:15378"/>
        <dbReference type="ChEBI" id="CHEBI:57379"/>
        <dbReference type="ChEBI" id="CHEBI:57692"/>
        <dbReference type="ChEBI" id="CHEBI:58307"/>
        <dbReference type="ChEBI" id="CHEBI:61526"/>
    </reaction>
    <physiologicalReaction direction="left-to-right" evidence="14">
        <dbReference type="Rhea" id="RHEA:43449"/>
    </physiologicalReaction>
</comment>
<reference evidence="36 37" key="1">
    <citation type="submission" date="2017-12" db="EMBL/GenBank/DDBJ databases">
        <title>Hemimetabolous genomes reveal molecular basis of termite eusociality.</title>
        <authorList>
            <person name="Harrison M.C."/>
            <person name="Jongepier E."/>
            <person name="Robertson H.M."/>
            <person name="Arning N."/>
            <person name="Bitard-Feildel T."/>
            <person name="Chao H."/>
            <person name="Childers C.P."/>
            <person name="Dinh H."/>
            <person name="Doddapaneni H."/>
            <person name="Dugan S."/>
            <person name="Gowin J."/>
            <person name="Greiner C."/>
            <person name="Han Y."/>
            <person name="Hu H."/>
            <person name="Hughes D.S.T."/>
            <person name="Huylmans A.-K."/>
            <person name="Kemena C."/>
            <person name="Kremer L.P.M."/>
            <person name="Lee S.L."/>
            <person name="Lopez-Ezquerra A."/>
            <person name="Mallet L."/>
            <person name="Monroy-Kuhn J.M."/>
            <person name="Moser A."/>
            <person name="Murali S.C."/>
            <person name="Muzny D.M."/>
            <person name="Otani S."/>
            <person name="Piulachs M.-D."/>
            <person name="Poelchau M."/>
            <person name="Qu J."/>
            <person name="Schaub F."/>
            <person name="Wada-Katsumata A."/>
            <person name="Worley K.C."/>
            <person name="Xie Q."/>
            <person name="Ylla G."/>
            <person name="Poulsen M."/>
            <person name="Gibbs R.A."/>
            <person name="Schal C."/>
            <person name="Richards S."/>
            <person name="Belles X."/>
            <person name="Korb J."/>
            <person name="Bornberg-Bauer E."/>
        </authorList>
    </citation>
    <scope>NUCLEOTIDE SEQUENCE [LARGE SCALE GENOMIC DNA]</scope>
    <source>
        <tissue evidence="36">Whole body</tissue>
    </source>
</reference>
<comment type="catalytic activity">
    <reaction evidence="22">
        <text>(9Z)-hexadecenoyl-CoA + oxidized [electron-transfer flavoprotein] + H(+) = (2E,9Z)-hexadecadienoyl-CoA + reduced [electron-transfer flavoprotein]</text>
        <dbReference type="Rhea" id="RHEA:47304"/>
        <dbReference type="Rhea" id="RHEA-COMP:10685"/>
        <dbReference type="Rhea" id="RHEA-COMP:10686"/>
        <dbReference type="ChEBI" id="CHEBI:15378"/>
        <dbReference type="ChEBI" id="CHEBI:57692"/>
        <dbReference type="ChEBI" id="CHEBI:58307"/>
        <dbReference type="ChEBI" id="CHEBI:61540"/>
        <dbReference type="ChEBI" id="CHEBI:77549"/>
    </reaction>
    <physiologicalReaction direction="left-to-right" evidence="22">
        <dbReference type="Rhea" id="RHEA:47305"/>
    </physiologicalReaction>
</comment>
<evidence type="ECO:0000259" key="32">
    <source>
        <dbReference type="Pfam" id="PF00441"/>
    </source>
</evidence>
<keyword evidence="5 31" id="KW-0285">Flavoprotein</keyword>
<evidence type="ECO:0000259" key="35">
    <source>
        <dbReference type="Pfam" id="PF21343"/>
    </source>
</evidence>
<dbReference type="Gene3D" id="1.20.140.10">
    <property type="entry name" value="Butyryl-CoA Dehydrogenase, subunit A, domain 3"/>
    <property type="match status" value="2"/>
</dbReference>
<evidence type="ECO:0000256" key="1">
    <source>
        <dbReference type="ARBA" id="ARBA00001974"/>
    </source>
</evidence>
<evidence type="ECO:0000256" key="21">
    <source>
        <dbReference type="ARBA" id="ARBA00051128"/>
    </source>
</evidence>
<dbReference type="FunFam" id="1.20.140.10:FF:000008">
    <property type="entry name" value="acyl-CoA dehydrogenase family member 9, mitochondrial"/>
    <property type="match status" value="1"/>
</dbReference>
<dbReference type="Gene3D" id="2.40.110.10">
    <property type="entry name" value="Butyryl-CoA Dehydrogenase, subunit A, domain 2"/>
    <property type="match status" value="1"/>
</dbReference>
<dbReference type="InterPro" id="IPR009100">
    <property type="entry name" value="AcylCoA_DH/oxidase_NM_dom_sf"/>
</dbReference>
<keyword evidence="6" id="KW-0999">Mitochondrion inner membrane</keyword>
<dbReference type="InterPro" id="IPR006089">
    <property type="entry name" value="Acyl-CoA_DH_CS"/>
</dbReference>
<evidence type="ECO:0000256" key="3">
    <source>
        <dbReference type="ARBA" id="ARBA00009347"/>
    </source>
</evidence>
<dbReference type="InterPro" id="IPR006091">
    <property type="entry name" value="Acyl-CoA_Oxase/DH_mid-dom"/>
</dbReference>
<evidence type="ECO:0000256" key="10">
    <source>
        <dbReference type="ARBA" id="ARBA00023002"/>
    </source>
</evidence>
<dbReference type="OrthoDB" id="354at2759"/>
<dbReference type="PANTHER" id="PTHR43884">
    <property type="entry name" value="ACYL-COA DEHYDROGENASE"/>
    <property type="match status" value="1"/>
</dbReference>
<dbReference type="InterPro" id="IPR036250">
    <property type="entry name" value="AcylCo_DH-like_C"/>
</dbReference>
<dbReference type="GO" id="GO:0050660">
    <property type="term" value="F:flavin adenine dinucleotide binding"/>
    <property type="evidence" value="ECO:0007669"/>
    <property type="project" value="InterPro"/>
</dbReference>
<comment type="function">
    <text evidence="27">As part of the MCIA complex, primarily participates in the assembly of the mitochondrial complex I and therefore plays a role in oxidative phosphorylation. This moonlighting protein also has a dehydrogenase activity toward a broad range of substrates with greater specificity for long-chain unsaturated acyl-CoAs. However, in vivo, it does not seem to play a primary role in fatty acid oxidation. In addition, the function in complex I assembly is independent of the dehydrogenase activity of the protein.</text>
</comment>
<evidence type="ECO:0000256" key="4">
    <source>
        <dbReference type="ARBA" id="ARBA00022553"/>
    </source>
</evidence>
<feature type="domain" description="ACAD9/ACADV-like C-terminal" evidence="35">
    <location>
        <begin position="515"/>
        <end position="634"/>
    </location>
</feature>
<evidence type="ECO:0000256" key="18">
    <source>
        <dbReference type="ARBA" id="ARBA00049224"/>
    </source>
</evidence>
<comment type="catalytic activity">
    <reaction evidence="21">
        <text>(9Z,12Z)-octadecadienoyl-CoA + oxidized [electron-transfer flavoprotein] + H(+) = (2E,9Z,12Z)-octadecatrienoyl-CoA + reduced [electron-transfer flavoprotein]</text>
        <dbReference type="Rhea" id="RHEA:48188"/>
        <dbReference type="Rhea" id="RHEA-COMP:10685"/>
        <dbReference type="Rhea" id="RHEA-COMP:10686"/>
        <dbReference type="ChEBI" id="CHEBI:15378"/>
        <dbReference type="ChEBI" id="CHEBI:57383"/>
        <dbReference type="ChEBI" id="CHEBI:57692"/>
        <dbReference type="ChEBI" id="CHEBI:58307"/>
        <dbReference type="ChEBI" id="CHEBI:77558"/>
    </reaction>
    <physiologicalReaction direction="left-to-right" evidence="21">
        <dbReference type="Rhea" id="RHEA:48189"/>
    </physiologicalReaction>
</comment>
<dbReference type="PROSITE" id="PS00073">
    <property type="entry name" value="ACYL_COA_DH_2"/>
    <property type="match status" value="1"/>
</dbReference>
<evidence type="ECO:0000256" key="20">
    <source>
        <dbReference type="ARBA" id="ARBA00050383"/>
    </source>
</evidence>
<dbReference type="AlphaFoldDB" id="A0A2J7PLI8"/>
<dbReference type="Pfam" id="PF02771">
    <property type="entry name" value="Acyl-CoA_dh_N"/>
    <property type="match status" value="1"/>
</dbReference>
<dbReference type="Gene3D" id="1.10.540.10">
    <property type="entry name" value="Acyl-CoA dehydrogenase/oxidase, N-terminal domain"/>
    <property type="match status" value="1"/>
</dbReference>
<comment type="similarity">
    <text evidence="3 31">Belongs to the acyl-CoA dehydrogenase family.</text>
</comment>
<organism evidence="36 37">
    <name type="scientific">Cryptotermes secundus</name>
    <dbReference type="NCBI Taxonomy" id="105785"/>
    <lineage>
        <taxon>Eukaryota</taxon>
        <taxon>Metazoa</taxon>
        <taxon>Ecdysozoa</taxon>
        <taxon>Arthropoda</taxon>
        <taxon>Hexapoda</taxon>
        <taxon>Insecta</taxon>
        <taxon>Pterygota</taxon>
        <taxon>Neoptera</taxon>
        <taxon>Polyneoptera</taxon>
        <taxon>Dictyoptera</taxon>
        <taxon>Blattodea</taxon>
        <taxon>Blattoidea</taxon>
        <taxon>Termitoidae</taxon>
        <taxon>Kalotermitidae</taxon>
        <taxon>Cryptotermitinae</taxon>
        <taxon>Cryptotermes</taxon>
    </lineage>
</organism>
<dbReference type="PROSITE" id="PS00072">
    <property type="entry name" value="ACYL_COA_DH_1"/>
    <property type="match status" value="1"/>
</dbReference>
<evidence type="ECO:0000259" key="34">
    <source>
        <dbReference type="Pfam" id="PF02771"/>
    </source>
</evidence>
<comment type="catalytic activity">
    <reaction evidence="25">
        <text>undecanoyl-CoA + oxidized [electron-transfer flavoprotein] + H(+) = trans-2-undecenoyl-CoA + reduced [electron-transfer flavoprotein]</text>
        <dbReference type="Rhea" id="RHEA:48200"/>
        <dbReference type="Rhea" id="RHEA-COMP:10685"/>
        <dbReference type="Rhea" id="RHEA-COMP:10686"/>
        <dbReference type="ChEBI" id="CHEBI:15378"/>
        <dbReference type="ChEBI" id="CHEBI:57692"/>
        <dbReference type="ChEBI" id="CHEBI:58307"/>
        <dbReference type="ChEBI" id="CHEBI:77547"/>
        <dbReference type="ChEBI" id="CHEBI:77548"/>
    </reaction>
    <physiologicalReaction direction="left-to-right" evidence="25">
        <dbReference type="Rhea" id="RHEA:48201"/>
    </physiologicalReaction>
</comment>
<gene>
    <name evidence="36" type="primary">Acad9</name>
    <name evidence="36" type="ORF">B7P43_G06582</name>
</gene>
<keyword evidence="7 31" id="KW-0274">FAD</keyword>
<evidence type="ECO:0000256" key="28">
    <source>
        <dbReference type="ARBA" id="ARBA00064101"/>
    </source>
</evidence>
<dbReference type="InterPro" id="IPR009075">
    <property type="entry name" value="AcylCo_DH/oxidase_C"/>
</dbReference>
<dbReference type="EMBL" id="NEVH01024425">
    <property type="protein sequence ID" value="PNF17179.1"/>
    <property type="molecule type" value="Genomic_DNA"/>
</dbReference>
<dbReference type="InterPro" id="IPR013786">
    <property type="entry name" value="AcylCoA_DH/ox_N"/>
</dbReference>
<evidence type="ECO:0000256" key="29">
    <source>
        <dbReference type="ARBA" id="ARBA00073945"/>
    </source>
</evidence>
<dbReference type="SUPFAM" id="SSF56645">
    <property type="entry name" value="Acyl-CoA dehydrogenase NM domain-like"/>
    <property type="match status" value="1"/>
</dbReference>
<comment type="subunit">
    <text evidence="28">Homodimer. Interacts with NDUFAF1 and ECSIT. Part of the mitochondrial complex I assembly/MCIA complex that comprises at least the core subunits TMEM126B, NDUFAF1, ECSIT and ACAD9 and complement subunits such as COA1 and TMEM186. Interacts with TMEM70 and TMEM242.</text>
</comment>
<name>A0A2J7PLI8_9NEOP</name>
<evidence type="ECO:0000256" key="14">
    <source>
        <dbReference type="ARBA" id="ARBA00047916"/>
    </source>
</evidence>
<evidence type="ECO:0000256" key="27">
    <source>
        <dbReference type="ARBA" id="ARBA00055983"/>
    </source>
</evidence>
<comment type="catalytic activity">
    <reaction evidence="23">
        <text>(4Z,7Z,10Z,13Z,16Z,19Z)-docosahexaenoyl-CoA + oxidized [electron-transfer flavoprotein] + H(+) = (2E,4Z,7Z,10Z,13Z,16Z,19Z)-docosaheptaenoyl-CoA + reduced [electron-transfer flavoprotein]</text>
        <dbReference type="Rhea" id="RHEA:48184"/>
        <dbReference type="Rhea" id="RHEA-COMP:10685"/>
        <dbReference type="Rhea" id="RHEA-COMP:10686"/>
        <dbReference type="ChEBI" id="CHEBI:15378"/>
        <dbReference type="ChEBI" id="CHEBI:57692"/>
        <dbReference type="ChEBI" id="CHEBI:58307"/>
        <dbReference type="ChEBI" id="CHEBI:74298"/>
        <dbReference type="ChEBI" id="CHEBI:77559"/>
    </reaction>
    <physiologicalReaction direction="left-to-right" evidence="23">
        <dbReference type="Rhea" id="RHEA:48185"/>
    </physiologicalReaction>
</comment>
<evidence type="ECO:0000256" key="15">
    <source>
        <dbReference type="ARBA" id="ARBA00048725"/>
    </source>
</evidence>
<dbReference type="InParanoid" id="A0A2J7PLI8"/>
<evidence type="ECO:0000256" key="19">
    <source>
        <dbReference type="ARBA" id="ARBA00050339"/>
    </source>
</evidence>
<proteinExistence type="inferred from homology"/>
<comment type="catalytic activity">
    <reaction evidence="17">
        <text>eicosanoyl-CoA + oxidized [electron-transfer flavoprotein] + H(+) = (2E)-eicosenoyl-CoA + reduced [electron-transfer flavoprotein]</text>
        <dbReference type="Rhea" id="RHEA:47236"/>
        <dbReference type="Rhea" id="RHEA-COMP:10685"/>
        <dbReference type="Rhea" id="RHEA-COMP:10686"/>
        <dbReference type="ChEBI" id="CHEBI:15378"/>
        <dbReference type="ChEBI" id="CHEBI:57380"/>
        <dbReference type="ChEBI" id="CHEBI:57692"/>
        <dbReference type="ChEBI" id="CHEBI:58307"/>
        <dbReference type="ChEBI" id="CHEBI:74691"/>
    </reaction>
    <physiologicalReaction direction="left-to-right" evidence="17">
        <dbReference type="Rhea" id="RHEA:47237"/>
    </physiologicalReaction>
</comment>
<feature type="domain" description="Acyl-CoA dehydrogenase/oxidase N-terminal" evidence="34">
    <location>
        <begin position="107"/>
        <end position="196"/>
    </location>
</feature>
<comment type="catalytic activity">
    <reaction evidence="24">
        <text>heptadecanoyl-CoA + oxidized [electron-transfer flavoprotein] + H(+) = trans-2-heptadecenoyl-CoA + reduced [electron-transfer flavoprotein]</text>
        <dbReference type="Rhea" id="RHEA:48196"/>
        <dbReference type="Rhea" id="RHEA-COMP:10685"/>
        <dbReference type="Rhea" id="RHEA-COMP:10686"/>
        <dbReference type="ChEBI" id="CHEBI:15378"/>
        <dbReference type="ChEBI" id="CHEBI:57692"/>
        <dbReference type="ChEBI" id="CHEBI:58307"/>
        <dbReference type="ChEBI" id="CHEBI:74307"/>
        <dbReference type="ChEBI" id="CHEBI:77551"/>
    </reaction>
    <physiologicalReaction direction="left-to-right" evidence="24">
        <dbReference type="Rhea" id="RHEA:48197"/>
    </physiologicalReaction>
</comment>
<dbReference type="FunFam" id="2.40.110.10:FF:000006">
    <property type="entry name" value="very long-chain specific acyl-CoA dehydrogenase, mitochondrial"/>
    <property type="match status" value="1"/>
</dbReference>
<evidence type="ECO:0000256" key="26">
    <source>
        <dbReference type="ARBA" id="ARBA00052466"/>
    </source>
</evidence>
<accession>A0A2J7PLI8</accession>
<dbReference type="SUPFAM" id="SSF47203">
    <property type="entry name" value="Acyl-CoA dehydrogenase C-terminal domain-like"/>
    <property type="match status" value="2"/>
</dbReference>
<evidence type="ECO:0000256" key="30">
    <source>
        <dbReference type="ARBA" id="ARBA00076025"/>
    </source>
</evidence>
<evidence type="ECO:0000256" key="6">
    <source>
        <dbReference type="ARBA" id="ARBA00022792"/>
    </source>
</evidence>
<dbReference type="InterPro" id="IPR049448">
    <property type="entry name" value="ACAD9/ACADV-like_C"/>
</dbReference>
<comment type="catalytic activity">
    <reaction evidence="18">
        <text>octadecanoyl-CoA + oxidized [electron-transfer flavoprotein] + H(+) = (2E)-octadecenoyl-CoA + reduced [electron-transfer flavoprotein]</text>
        <dbReference type="Rhea" id="RHEA:47240"/>
        <dbReference type="Rhea" id="RHEA-COMP:10685"/>
        <dbReference type="Rhea" id="RHEA-COMP:10686"/>
        <dbReference type="ChEBI" id="CHEBI:15378"/>
        <dbReference type="ChEBI" id="CHEBI:57394"/>
        <dbReference type="ChEBI" id="CHEBI:57692"/>
        <dbReference type="ChEBI" id="CHEBI:58307"/>
        <dbReference type="ChEBI" id="CHEBI:71412"/>
    </reaction>
    <physiologicalReaction direction="left-to-right" evidence="18">
        <dbReference type="Rhea" id="RHEA:47241"/>
    </physiologicalReaction>
</comment>
<comment type="catalytic activity">
    <reaction evidence="20">
        <text>pentadecanoyl-CoA + oxidized [electron-transfer flavoprotein] + H(+) = (2E)-pentadecenoyl-CoA + reduced [electron-transfer flavoprotein]</text>
        <dbReference type="Rhea" id="RHEA:48204"/>
        <dbReference type="Rhea" id="RHEA-COMP:10685"/>
        <dbReference type="Rhea" id="RHEA-COMP:10686"/>
        <dbReference type="ChEBI" id="CHEBI:15378"/>
        <dbReference type="ChEBI" id="CHEBI:57692"/>
        <dbReference type="ChEBI" id="CHEBI:58307"/>
        <dbReference type="ChEBI" id="CHEBI:74309"/>
        <dbReference type="ChEBI" id="CHEBI:77545"/>
    </reaction>
    <physiologicalReaction direction="left-to-right" evidence="20">
        <dbReference type="Rhea" id="RHEA:48205"/>
    </physiologicalReaction>
</comment>
<evidence type="ECO:0000256" key="8">
    <source>
        <dbReference type="ARBA" id="ARBA00022946"/>
    </source>
</evidence>
<dbReference type="GO" id="GO:0003995">
    <property type="term" value="F:acyl-CoA dehydrogenase activity"/>
    <property type="evidence" value="ECO:0007669"/>
    <property type="project" value="InterPro"/>
</dbReference>
<keyword evidence="11" id="KW-0496">Mitochondrion</keyword>
<comment type="cofactor">
    <cofactor evidence="1 31">
        <name>FAD</name>
        <dbReference type="ChEBI" id="CHEBI:57692"/>
    </cofactor>
</comment>
<evidence type="ECO:0000256" key="13">
    <source>
        <dbReference type="ARBA" id="ARBA00047546"/>
    </source>
</evidence>
<evidence type="ECO:0000256" key="9">
    <source>
        <dbReference type="ARBA" id="ARBA00022990"/>
    </source>
</evidence>
<evidence type="ECO:0000256" key="16">
    <source>
        <dbReference type="ARBA" id="ARBA00049038"/>
    </source>
</evidence>
<sequence length="644" mass="71844">MGSMKLVFMPVATNLVFRRTSRPYLSLLVVQNYSHNVSQEVVPDVSKTAEPPSVKKKQQKSAFVKNLFLGEFDHDVLTYPEVLDKERLQTLSELVAPIERFFSEVDSKKIDETGHIPQQTIDQLKDFGLFGQQIPEEYGGLGLNATEYARLCEVTAVDGSIAVTLAAHQAIGLKGILIAGNEEQKRHYLPRLATGEWIAAFCLTEAGSGSDAASIQTRAKLSDDKKTWILNGSKIWISNGGYANLFTVFAKTERVDHVGREHDVVTAFIVERDFGGVTSGKPEDKLGIRGSNTCEVNFENTPVPAENVLGEVGDGFKIAMNILNSGRFSMGSSSAGVLKQLIGWTAEHAINRQQFGKPLTEFELIQEKFAKITCLTYAMESMAYLTAGMIDTYENPDCAVEAAIVKVFSSEGCWYGVNECLQILGGIGYMKDYPYERILRDARITMIFEGTNEILRIFIALMGIQHAGIELQEIIQKLRNPLMNPNFVIYKAWQRRRHANDSPKLILGLDGYLHPSLQGSAKLLEYCVLRLQYGVEIALARHGQSIIDQQMTLKRLADVAIDIYAMTAVLGRASRSYCIGLQHSAEEINLAITFCNDAHIRVKRNILDVEDGPFINNDDNYKEVAKQVFKSRGYFAKHPLTRNY</sequence>
<evidence type="ECO:0000256" key="22">
    <source>
        <dbReference type="ARBA" id="ARBA00051582"/>
    </source>
</evidence>
<keyword evidence="4" id="KW-0597">Phosphoprotein</keyword>
<comment type="catalytic activity">
    <reaction evidence="15">
        <text>oxidized [electron-transfer flavoprotein] + (9Z)-octadecenoyl-CoA + H(+) = (2E,9Z)-octadecadienoyl-CoA + reduced [electron-transfer flavoprotein]</text>
        <dbReference type="Rhea" id="RHEA:47300"/>
        <dbReference type="Rhea" id="RHEA-COMP:10685"/>
        <dbReference type="Rhea" id="RHEA-COMP:10686"/>
        <dbReference type="ChEBI" id="CHEBI:15378"/>
        <dbReference type="ChEBI" id="CHEBI:57387"/>
        <dbReference type="ChEBI" id="CHEBI:57692"/>
        <dbReference type="ChEBI" id="CHEBI:58307"/>
        <dbReference type="ChEBI" id="CHEBI:77553"/>
    </reaction>
    <physiologicalReaction direction="left-to-right" evidence="15">
        <dbReference type="Rhea" id="RHEA:47301"/>
    </physiologicalReaction>
</comment>
<dbReference type="FunFam" id="1.20.140.10:FF:000023">
    <property type="entry name" value="Acyl-CoA dehydrogenase family member 9"/>
    <property type="match status" value="1"/>
</dbReference>
<comment type="catalytic activity">
    <reaction evidence="13">
        <text>decanoyl-CoA + oxidized [electron-transfer flavoprotein] + H(+) = (2E)-decenoyl-CoA + reduced [electron-transfer flavoprotein]</text>
        <dbReference type="Rhea" id="RHEA:48176"/>
        <dbReference type="Rhea" id="RHEA-COMP:10685"/>
        <dbReference type="Rhea" id="RHEA-COMP:10686"/>
        <dbReference type="ChEBI" id="CHEBI:15378"/>
        <dbReference type="ChEBI" id="CHEBI:57692"/>
        <dbReference type="ChEBI" id="CHEBI:58307"/>
        <dbReference type="ChEBI" id="CHEBI:61406"/>
        <dbReference type="ChEBI" id="CHEBI:61430"/>
    </reaction>
    <physiologicalReaction direction="left-to-right" evidence="13">
        <dbReference type="Rhea" id="RHEA:48177"/>
    </physiologicalReaction>
</comment>
<dbReference type="STRING" id="105785.A0A2J7PLI8"/>
<comment type="subcellular location">
    <subcellularLocation>
        <location evidence="2">Mitochondrion inner membrane</location>
        <topology evidence="2">Peripheral membrane protein</topology>
        <orientation evidence="2">Matrix side</orientation>
    </subcellularLocation>
</comment>
<evidence type="ECO:0000259" key="33">
    <source>
        <dbReference type="Pfam" id="PF02770"/>
    </source>
</evidence>
<evidence type="ECO:0000256" key="17">
    <source>
        <dbReference type="ARBA" id="ARBA00049140"/>
    </source>
</evidence>
<keyword evidence="10 31" id="KW-0560">Oxidoreductase</keyword>
<dbReference type="PANTHER" id="PTHR43884:SF9">
    <property type="entry name" value="COMPLEX I ASSEMBLY FACTOR ACAD9, MITOCHONDRIAL"/>
    <property type="match status" value="1"/>
</dbReference>